<dbReference type="Proteomes" id="UP000594638">
    <property type="component" value="Unassembled WGS sequence"/>
</dbReference>
<name>A0A8S0VML5_OLEEU</name>
<dbReference type="PANTHER" id="PTHR11364">
    <property type="entry name" value="THIOSULFATE SULFERTANSFERASE"/>
    <property type="match status" value="1"/>
</dbReference>
<comment type="caution">
    <text evidence="2">The sequence shown here is derived from an EMBL/GenBank/DDBJ whole genome shotgun (WGS) entry which is preliminary data.</text>
</comment>
<gene>
    <name evidence="2" type="ORF">OLEA9_A117208</name>
</gene>
<dbReference type="GO" id="GO:0005739">
    <property type="term" value="C:mitochondrion"/>
    <property type="evidence" value="ECO:0007669"/>
    <property type="project" value="TreeGrafter"/>
</dbReference>
<dbReference type="SUPFAM" id="SSF52821">
    <property type="entry name" value="Rhodanese/Cell cycle control phosphatase"/>
    <property type="match status" value="1"/>
</dbReference>
<dbReference type="GO" id="GO:0004792">
    <property type="term" value="F:thiosulfate-cyanide sulfurtransferase activity"/>
    <property type="evidence" value="ECO:0007669"/>
    <property type="project" value="TreeGrafter"/>
</dbReference>
<protein>
    <submittedName>
        <fullName evidence="2">Uncharacterized protein</fullName>
    </submittedName>
</protein>
<proteinExistence type="predicted"/>
<dbReference type="PANTHER" id="PTHR11364:SF27">
    <property type="entry name" value="SULFURTRANSFERASE"/>
    <property type="match status" value="1"/>
</dbReference>
<reference evidence="2 3" key="1">
    <citation type="submission" date="2019-12" db="EMBL/GenBank/DDBJ databases">
        <authorList>
            <person name="Alioto T."/>
            <person name="Alioto T."/>
            <person name="Gomez Garrido J."/>
        </authorList>
    </citation>
    <scope>NUCLEOTIDE SEQUENCE [LARGE SCALE GENOMIC DNA]</scope>
</reference>
<keyword evidence="3" id="KW-1185">Reference proteome</keyword>
<evidence type="ECO:0000313" key="2">
    <source>
        <dbReference type="EMBL" id="CAA3032958.1"/>
    </source>
</evidence>
<dbReference type="InterPro" id="IPR036873">
    <property type="entry name" value="Rhodanese-like_dom_sf"/>
</dbReference>
<keyword evidence="1" id="KW-0808">Transferase</keyword>
<dbReference type="InterPro" id="IPR045078">
    <property type="entry name" value="TST/MPST-like"/>
</dbReference>
<sequence>MLFLLNGVYQLPHMLPSEEAFADAVSALGIENKDGLVVYDGKGIFSAARVWCASSDAIFKASAASEATEKSIPRTTCWASYLRNQILAAFGLDT</sequence>
<evidence type="ECO:0000256" key="1">
    <source>
        <dbReference type="ARBA" id="ARBA00022679"/>
    </source>
</evidence>
<dbReference type="AlphaFoldDB" id="A0A8S0VML5"/>
<dbReference type="Gramene" id="OE9A117208T1">
    <property type="protein sequence ID" value="OE9A117208C1"/>
    <property type="gene ID" value="OE9A117208"/>
</dbReference>
<dbReference type="EMBL" id="CACTIH010009758">
    <property type="protein sequence ID" value="CAA3032958.1"/>
    <property type="molecule type" value="Genomic_DNA"/>
</dbReference>
<dbReference type="OrthoDB" id="1731236at2759"/>
<evidence type="ECO:0000313" key="3">
    <source>
        <dbReference type="Proteomes" id="UP000594638"/>
    </source>
</evidence>
<accession>A0A8S0VML5</accession>
<dbReference type="Gene3D" id="3.40.250.10">
    <property type="entry name" value="Rhodanese-like domain"/>
    <property type="match status" value="1"/>
</dbReference>
<organism evidence="2 3">
    <name type="scientific">Olea europaea subsp. europaea</name>
    <dbReference type="NCBI Taxonomy" id="158383"/>
    <lineage>
        <taxon>Eukaryota</taxon>
        <taxon>Viridiplantae</taxon>
        <taxon>Streptophyta</taxon>
        <taxon>Embryophyta</taxon>
        <taxon>Tracheophyta</taxon>
        <taxon>Spermatophyta</taxon>
        <taxon>Magnoliopsida</taxon>
        <taxon>eudicotyledons</taxon>
        <taxon>Gunneridae</taxon>
        <taxon>Pentapetalae</taxon>
        <taxon>asterids</taxon>
        <taxon>lamiids</taxon>
        <taxon>Lamiales</taxon>
        <taxon>Oleaceae</taxon>
        <taxon>Oleeae</taxon>
        <taxon>Olea</taxon>
    </lineage>
</organism>